<sequence length="109" mass="11556">MSVSDKLLLAALGGMLVTLLPRILPFLLVRGLRLPEPVRKWLSFIPLCLLGALVMESLLMHEGGRTALDLPALLALLPALLVAAWTRSLLLTVAVGIAAMALLRLAGIG</sequence>
<reference evidence="2 3" key="1">
    <citation type="submission" date="2020-04" db="EMBL/GenBank/DDBJ databases">
        <title>Novel Paenibacillus strain UniB2 isolated from commercial digestive syrup.</title>
        <authorList>
            <person name="Thorat V."/>
            <person name="Kirdat K."/>
            <person name="Tiwarekar B."/>
            <person name="Yadav A."/>
        </authorList>
    </citation>
    <scope>NUCLEOTIDE SEQUENCE [LARGE SCALE GENOMIC DNA]</scope>
    <source>
        <strain evidence="2 3">UniB2</strain>
    </source>
</reference>
<evidence type="ECO:0000313" key="3">
    <source>
        <dbReference type="Proteomes" id="UP000502136"/>
    </source>
</evidence>
<gene>
    <name evidence="2" type="ORF">HGI30_03510</name>
</gene>
<name>A0A6H2GTI0_9BACL</name>
<keyword evidence="1" id="KW-1133">Transmembrane helix</keyword>
<accession>A0A6H2GTI0</accession>
<dbReference type="Pfam" id="PF05437">
    <property type="entry name" value="AzlD"/>
    <property type="match status" value="1"/>
</dbReference>
<evidence type="ECO:0000313" key="2">
    <source>
        <dbReference type="EMBL" id="QJC50734.1"/>
    </source>
</evidence>
<keyword evidence="3" id="KW-1185">Reference proteome</keyword>
<dbReference type="InterPro" id="IPR008407">
    <property type="entry name" value="Brnchd-chn_aa_trnsp_AzlD"/>
</dbReference>
<protein>
    <submittedName>
        <fullName evidence="2">AzlD domain-containing protein</fullName>
    </submittedName>
</protein>
<dbReference type="KEGG" id="palr:HGI30_03510"/>
<keyword evidence="1" id="KW-0472">Membrane</keyword>
<dbReference type="Proteomes" id="UP000502136">
    <property type="component" value="Chromosome"/>
</dbReference>
<keyword evidence="1" id="KW-0812">Transmembrane</keyword>
<proteinExistence type="predicted"/>
<evidence type="ECO:0000256" key="1">
    <source>
        <dbReference type="SAM" id="Phobius"/>
    </source>
</evidence>
<dbReference type="EMBL" id="CP051428">
    <property type="protein sequence ID" value="QJC50734.1"/>
    <property type="molecule type" value="Genomic_DNA"/>
</dbReference>
<dbReference type="AlphaFoldDB" id="A0A6H2GTI0"/>
<dbReference type="RefSeq" id="WP_168906389.1">
    <property type="nucleotide sequence ID" value="NZ_CP051428.1"/>
</dbReference>
<feature type="transmembrane region" description="Helical" evidence="1">
    <location>
        <begin position="66"/>
        <end position="83"/>
    </location>
</feature>
<feature type="transmembrane region" description="Helical" evidence="1">
    <location>
        <begin position="89"/>
        <end position="107"/>
    </location>
</feature>
<feature type="transmembrane region" description="Helical" evidence="1">
    <location>
        <begin position="41"/>
        <end position="59"/>
    </location>
</feature>
<organism evidence="2 3">
    <name type="scientific">Paenibacillus albicereus</name>
    <dbReference type="NCBI Taxonomy" id="2726185"/>
    <lineage>
        <taxon>Bacteria</taxon>
        <taxon>Bacillati</taxon>
        <taxon>Bacillota</taxon>
        <taxon>Bacilli</taxon>
        <taxon>Bacillales</taxon>
        <taxon>Paenibacillaceae</taxon>
        <taxon>Paenibacillus</taxon>
    </lineage>
</organism>